<dbReference type="PANTHER" id="PTHR15600">
    <property type="entry name" value="SACSIN"/>
    <property type="match status" value="1"/>
</dbReference>
<dbReference type="eggNOG" id="ENOG502QQPY">
    <property type="taxonomic scope" value="Eukaryota"/>
</dbReference>
<gene>
    <name evidence="1" type="ORF">PCON_04836</name>
</gene>
<dbReference type="InterPro" id="IPR052972">
    <property type="entry name" value="Sacsin_chaperone_reg"/>
</dbReference>
<accession>U4KZV1</accession>
<organism evidence="1 2">
    <name type="scientific">Pyronema omphalodes (strain CBS 100304)</name>
    <name type="common">Pyronema confluens</name>
    <dbReference type="NCBI Taxonomy" id="1076935"/>
    <lineage>
        <taxon>Eukaryota</taxon>
        <taxon>Fungi</taxon>
        <taxon>Dikarya</taxon>
        <taxon>Ascomycota</taxon>
        <taxon>Pezizomycotina</taxon>
        <taxon>Pezizomycetes</taxon>
        <taxon>Pezizales</taxon>
        <taxon>Pyronemataceae</taxon>
        <taxon>Pyronema</taxon>
    </lineage>
</organism>
<dbReference type="Proteomes" id="UP000018144">
    <property type="component" value="Unassembled WGS sequence"/>
</dbReference>
<reference evidence="1 2" key="1">
    <citation type="journal article" date="2013" name="PLoS Genet.">
        <title>The genome and development-dependent transcriptomes of Pyronema confluens: a window into fungal evolution.</title>
        <authorList>
            <person name="Traeger S."/>
            <person name="Altegoer F."/>
            <person name="Freitag M."/>
            <person name="Gabaldon T."/>
            <person name="Kempken F."/>
            <person name="Kumar A."/>
            <person name="Marcet-Houben M."/>
            <person name="Poggeler S."/>
            <person name="Stajich J.E."/>
            <person name="Nowrousian M."/>
        </authorList>
    </citation>
    <scope>NUCLEOTIDE SEQUENCE [LARGE SCALE GENOMIC DNA]</scope>
    <source>
        <strain evidence="2">CBS 100304</strain>
        <tissue evidence="1">Vegetative mycelium</tissue>
    </source>
</reference>
<protein>
    <submittedName>
        <fullName evidence="1">Uncharacterized protein</fullName>
    </submittedName>
</protein>
<sequence>MYLLFLKHVTAIELRVMGDSRIIRARIPTAARGYRVVLMEALSPGMEKTGLVYRTEVVRSVGTYKASTTEWYVSLHGPDPGVGIAVLLSPKDKETDFSGRILDPLPSLLDTGQPVHIYGSFQSVDGLAERQENSVLSYRSSQLREYPSPEELVAQCWVTFLLDISPKLGTSEAVSNDYFRYWPKSSSQETIRKIYRHVFSIIFERNLPLWPTALGLKGISDVFISRLIDQNTRLIVGNKHLQHLRLLEKGLARMNFQLTHVPDEIYDTMERMNPNRKILTPVSLSVFLSTHLENLIELEDDIKGALLDYLLSRPLNKTFDYLIGIPLIPTCDGEWKSLGYLSSLKLPYDEREIHLFSKKSHTMVDIRRISHRAFLKLQTLESDKLRGSLQPWAVKDMAEYLKSFYFQNITDQRITIDGSCLGPEFPGFVNEFWKWITKLPESEDMMKQLEGLWLIPLEGQQYHQISLDACCSRPLDLANPSSSFGSFILSLLERGSSRSDLLVLHREFSEAASDLLSHHHLLWDSGNFEHVLHWLSNPLDFIASLTTPQKHDLITELTKLVDHKTSLASLASLLRSLPLFEEIHNTSDSTTTNWIPLSTSARYIAVSMPPAIPETPEVTYLNIPHDCPAMRGLLELFNLAICPSESTLLSDYIIPSLSRGLLPTYITPRLCLFILSNFQHLNKPDIEKLKQIPFIPCSSMNGSTRRLSRPSKCINPLSELIRGLFFDNEFIWPDDHIAEEFSAQLEALGMVSCISIELVLERVAVYGSLVHTLPVREIADRAEALLKATIGMKEIAEMRFREGRWVPAASYEGVLGLYAPTEVRDQRWREIARYAMPIVPFDVGENWGRAFGWDQKLGVEVVRKQMEGSVERGDVDGVGKVLEYCSLEKEGGYVEGMKWMKWVPTTRGVG</sequence>
<proteinExistence type="predicted"/>
<keyword evidence="2" id="KW-1185">Reference proteome</keyword>
<dbReference type="EMBL" id="HF935243">
    <property type="protein sequence ID" value="CCX05249.1"/>
    <property type="molecule type" value="Genomic_DNA"/>
</dbReference>
<dbReference type="AlphaFoldDB" id="U4KZV1"/>
<dbReference type="PANTHER" id="PTHR15600:SF42">
    <property type="entry name" value="SACSIN"/>
    <property type="match status" value="1"/>
</dbReference>
<dbReference type="GO" id="GO:0030544">
    <property type="term" value="F:Hsp70 protein binding"/>
    <property type="evidence" value="ECO:0007669"/>
    <property type="project" value="TreeGrafter"/>
</dbReference>
<evidence type="ECO:0000313" key="2">
    <source>
        <dbReference type="Proteomes" id="UP000018144"/>
    </source>
</evidence>
<name>U4KZV1_PYROM</name>
<evidence type="ECO:0000313" key="1">
    <source>
        <dbReference type="EMBL" id="CCX05249.1"/>
    </source>
</evidence>
<dbReference type="OrthoDB" id="1262810at2759"/>
<dbReference type="STRING" id="1076935.U4KZV1"/>